<evidence type="ECO:0000313" key="8">
    <source>
        <dbReference type="EMBL" id="PNI67548.1"/>
    </source>
</evidence>
<name>A0A2J8N727_PANTR</name>
<feature type="region of interest" description="Disordered" evidence="6">
    <location>
        <begin position="140"/>
        <end position="189"/>
    </location>
</feature>
<feature type="domain" description="RING-type" evidence="7">
    <location>
        <begin position="10"/>
        <end position="33"/>
    </location>
</feature>
<evidence type="ECO:0000256" key="4">
    <source>
        <dbReference type="PROSITE-ProRule" id="PRU00175"/>
    </source>
</evidence>
<feature type="compositionally biased region" description="Polar residues" evidence="6">
    <location>
        <begin position="159"/>
        <end position="171"/>
    </location>
</feature>
<keyword evidence="3" id="KW-0862">Zinc</keyword>
<dbReference type="GO" id="GO:0008270">
    <property type="term" value="F:zinc ion binding"/>
    <property type="evidence" value="ECO:0007669"/>
    <property type="project" value="UniProtKB-KW"/>
</dbReference>
<dbReference type="InterPro" id="IPR017907">
    <property type="entry name" value="Znf_RING_CS"/>
</dbReference>
<keyword evidence="1" id="KW-0479">Metal-binding</keyword>
<evidence type="ECO:0000256" key="5">
    <source>
        <dbReference type="SAM" id="Coils"/>
    </source>
</evidence>
<accession>A0A2J8N727</accession>
<keyword evidence="2 4" id="KW-0863">Zinc-finger</keyword>
<feature type="coiled-coil region" evidence="5">
    <location>
        <begin position="94"/>
        <end position="121"/>
    </location>
</feature>
<reference evidence="8 9" key="1">
    <citation type="submission" date="2017-12" db="EMBL/GenBank/DDBJ databases">
        <title>High-resolution comparative analysis of great ape genomes.</title>
        <authorList>
            <person name="Pollen A."/>
            <person name="Hastie A."/>
            <person name="Hormozdiari F."/>
            <person name="Dougherty M."/>
            <person name="Liu R."/>
            <person name="Chaisson M."/>
            <person name="Hoppe E."/>
            <person name="Hill C."/>
            <person name="Pang A."/>
            <person name="Hillier L."/>
            <person name="Baker C."/>
            <person name="Armstrong J."/>
            <person name="Shendure J."/>
            <person name="Paten B."/>
            <person name="Wilson R."/>
            <person name="Chao H."/>
            <person name="Schneider V."/>
            <person name="Ventura M."/>
            <person name="Kronenberg Z."/>
            <person name="Murali S."/>
            <person name="Gordon D."/>
            <person name="Cantsilieris S."/>
            <person name="Munson K."/>
            <person name="Nelson B."/>
            <person name="Raja A."/>
            <person name="Underwood J."/>
            <person name="Diekhans M."/>
            <person name="Fiddes I."/>
            <person name="Haussler D."/>
            <person name="Eichler E."/>
        </authorList>
    </citation>
    <scope>NUCLEOTIDE SEQUENCE [LARGE SCALE GENOMIC DNA]</scope>
    <source>
        <strain evidence="8">Yerkes chimp pedigree #C0471</strain>
    </source>
</reference>
<evidence type="ECO:0000313" key="9">
    <source>
        <dbReference type="Proteomes" id="UP000236370"/>
    </source>
</evidence>
<comment type="caution">
    <text evidence="8">The sequence shown here is derived from an EMBL/GenBank/DDBJ whole genome shotgun (WGS) entry which is preliminary data.</text>
</comment>
<protein>
    <submittedName>
        <fullName evidence="8">RFWD2 isoform 6</fullName>
    </submittedName>
</protein>
<dbReference type="PANTHER" id="PTHR44080">
    <property type="entry name" value="E3 UBIQUITIN-PROTEIN LIGASE COP1"/>
    <property type="match status" value="1"/>
</dbReference>
<sequence>MIEEAYMTKCGHSFCYKCIHQSLEDNNRCPKCNYVVDNIDHLYPNFLVNELILKQKQRFEEKRFKLDHSVSSTNGHRWQIFQDWLGTDQDNLDLANVNLMLELLVQKKKQLEAESHAAQLQILMEFLKVARRNKREEMSGLYSPVSEDSTVPQFEAPSPSHSSIIDSTEYSQPPGFSGSSQTKKQPWYN</sequence>
<proteinExistence type="predicted"/>
<dbReference type="SUPFAM" id="SSF57850">
    <property type="entry name" value="RING/U-box"/>
    <property type="match status" value="1"/>
</dbReference>
<feature type="non-terminal residue" evidence="8">
    <location>
        <position position="189"/>
    </location>
</feature>
<feature type="compositionally biased region" description="Polar residues" evidence="6">
    <location>
        <begin position="177"/>
        <end position="189"/>
    </location>
</feature>
<dbReference type="PROSITE" id="PS50089">
    <property type="entry name" value="ZF_RING_2"/>
    <property type="match status" value="1"/>
</dbReference>
<dbReference type="Gene3D" id="3.30.40.10">
    <property type="entry name" value="Zinc/RING finger domain, C3HC4 (zinc finger)"/>
    <property type="match status" value="1"/>
</dbReference>
<evidence type="ECO:0000256" key="3">
    <source>
        <dbReference type="ARBA" id="ARBA00022833"/>
    </source>
</evidence>
<organism evidence="8 9">
    <name type="scientific">Pan troglodytes</name>
    <name type="common">Chimpanzee</name>
    <dbReference type="NCBI Taxonomy" id="9598"/>
    <lineage>
        <taxon>Eukaryota</taxon>
        <taxon>Metazoa</taxon>
        <taxon>Chordata</taxon>
        <taxon>Craniata</taxon>
        <taxon>Vertebrata</taxon>
        <taxon>Euteleostomi</taxon>
        <taxon>Mammalia</taxon>
        <taxon>Eutheria</taxon>
        <taxon>Euarchontoglires</taxon>
        <taxon>Primates</taxon>
        <taxon>Haplorrhini</taxon>
        <taxon>Catarrhini</taxon>
        <taxon>Hominidae</taxon>
        <taxon>Pan</taxon>
    </lineage>
</organism>
<evidence type="ECO:0000259" key="7">
    <source>
        <dbReference type="PROSITE" id="PS50089"/>
    </source>
</evidence>
<dbReference type="SMR" id="A0A2J8N727"/>
<dbReference type="Proteomes" id="UP000236370">
    <property type="component" value="Unassembled WGS sequence"/>
</dbReference>
<dbReference type="PROSITE" id="PS00518">
    <property type="entry name" value="ZF_RING_1"/>
    <property type="match status" value="1"/>
</dbReference>
<dbReference type="PANTHER" id="PTHR44080:SF1">
    <property type="entry name" value="E3 UBIQUITIN-PROTEIN LIGASE COP1"/>
    <property type="match status" value="1"/>
</dbReference>
<dbReference type="Pfam" id="PF13923">
    <property type="entry name" value="zf-C3HC4_2"/>
    <property type="match status" value="1"/>
</dbReference>
<evidence type="ECO:0000256" key="1">
    <source>
        <dbReference type="ARBA" id="ARBA00022723"/>
    </source>
</evidence>
<gene>
    <name evidence="8" type="ORF">CK820_G0013696</name>
</gene>
<dbReference type="InterPro" id="IPR042755">
    <property type="entry name" value="COP1"/>
</dbReference>
<dbReference type="InterPro" id="IPR013083">
    <property type="entry name" value="Znf_RING/FYVE/PHD"/>
</dbReference>
<dbReference type="EMBL" id="NBAG03000235">
    <property type="protein sequence ID" value="PNI67548.1"/>
    <property type="molecule type" value="Genomic_DNA"/>
</dbReference>
<dbReference type="GO" id="GO:0061630">
    <property type="term" value="F:ubiquitin protein ligase activity"/>
    <property type="evidence" value="ECO:0007669"/>
    <property type="project" value="InterPro"/>
</dbReference>
<keyword evidence="5" id="KW-0175">Coiled coil</keyword>
<dbReference type="CDD" id="cd16504">
    <property type="entry name" value="RING-HC_COP1"/>
    <property type="match status" value="1"/>
</dbReference>
<evidence type="ECO:0000256" key="6">
    <source>
        <dbReference type="SAM" id="MobiDB-lite"/>
    </source>
</evidence>
<dbReference type="InterPro" id="IPR001841">
    <property type="entry name" value="Znf_RING"/>
</dbReference>
<evidence type="ECO:0000256" key="2">
    <source>
        <dbReference type="ARBA" id="ARBA00022771"/>
    </source>
</evidence>
<dbReference type="AlphaFoldDB" id="A0A2J8N727"/>